<dbReference type="Pfam" id="PF13632">
    <property type="entry name" value="Glyco_trans_2_3"/>
    <property type="match status" value="1"/>
</dbReference>
<protein>
    <recommendedName>
        <fullName evidence="2">Glycosyltransferase 2-like domain-containing protein</fullName>
    </recommendedName>
</protein>
<feature type="transmembrane region" description="Helical" evidence="1">
    <location>
        <begin position="12"/>
        <end position="34"/>
    </location>
</feature>
<organism evidence="3 4">
    <name type="scientific">Candidatus Komeilibacteria bacterium CG_4_10_14_0_2_um_filter_37_10</name>
    <dbReference type="NCBI Taxonomy" id="1974470"/>
    <lineage>
        <taxon>Bacteria</taxon>
        <taxon>Candidatus Komeiliibacteriota</taxon>
    </lineage>
</organism>
<gene>
    <name evidence="3" type="ORF">COX77_03995</name>
</gene>
<evidence type="ECO:0000313" key="3">
    <source>
        <dbReference type="EMBL" id="PIZ98662.1"/>
    </source>
</evidence>
<accession>A0A2M7VDY1</accession>
<keyword evidence="1" id="KW-0812">Transmembrane</keyword>
<dbReference type="SUPFAM" id="SSF53448">
    <property type="entry name" value="Nucleotide-diphospho-sugar transferases"/>
    <property type="match status" value="1"/>
</dbReference>
<dbReference type="PANTHER" id="PTHR36851:SF1">
    <property type="entry name" value="GLYCO_TRANS_2-LIKE DOMAIN-CONTAINING PROTEIN"/>
    <property type="match status" value="1"/>
</dbReference>
<evidence type="ECO:0000256" key="1">
    <source>
        <dbReference type="SAM" id="Phobius"/>
    </source>
</evidence>
<comment type="caution">
    <text evidence="3">The sequence shown here is derived from an EMBL/GenBank/DDBJ whole genome shotgun (WGS) entry which is preliminary data.</text>
</comment>
<dbReference type="Proteomes" id="UP000230405">
    <property type="component" value="Unassembled WGS sequence"/>
</dbReference>
<dbReference type="EMBL" id="PFPO01000073">
    <property type="protein sequence ID" value="PIZ98662.1"/>
    <property type="molecule type" value="Genomic_DNA"/>
</dbReference>
<feature type="transmembrane region" description="Helical" evidence="1">
    <location>
        <begin position="419"/>
        <end position="439"/>
    </location>
</feature>
<dbReference type="InterPro" id="IPR001173">
    <property type="entry name" value="Glyco_trans_2-like"/>
</dbReference>
<dbReference type="InterPro" id="IPR029044">
    <property type="entry name" value="Nucleotide-diphossugar_trans"/>
</dbReference>
<sequence>MIINKNYYYYRLLEILPGFLVWTTLIGAVILSFWQPIIAIYFIILFDLYWFLRISYSLIYLIISWRKYQSEIKIDWQKELDYRHINYQQYEHLIFLPTYKEPLEVIAKTFDNLIAVKYSLKKMTIILGGEERDKENFLNISAIINERYGQYFKKLIITVHPQNVAGELPGKGSNMHYAGQQAKLYVDQQGWPHERVIVSCFDIDTHVHPQYFAYLTMQYATVDRPTHYSYQPLAFYHNNMWESNFITRVVANSTTFWLLTDLARPERLFTFSSHSMSFDTLVKVGFWQNDIVTEDSRIFLQCFIYYNGDYQVKPMYIPVSMNTVYMGKFWRSLINQYKQMRRWAWGVEHFPYMAWNFARNKKIPLVKKIRYLWNQTEGVYSWATAPLLIFIMGKLPLWVASKNIQELYIAQQAPYILKFLMSISMVGLFLTGFLATKILPPKPQKYHWAKYLIMFFQWLIFPITMIIFGSLPATDAQTRMMLGGRFKLGFWVTEKKD</sequence>
<dbReference type="Gene3D" id="3.90.550.10">
    <property type="entry name" value="Spore Coat Polysaccharide Biosynthesis Protein SpsA, Chain A"/>
    <property type="match status" value="1"/>
</dbReference>
<proteinExistence type="predicted"/>
<dbReference type="PANTHER" id="PTHR36851">
    <property type="entry name" value="UNNAMED PRODUCT"/>
    <property type="match status" value="1"/>
</dbReference>
<feature type="transmembrane region" description="Helical" evidence="1">
    <location>
        <begin position="40"/>
        <end position="63"/>
    </location>
</feature>
<dbReference type="AlphaFoldDB" id="A0A2M7VDY1"/>
<keyword evidence="1" id="KW-0472">Membrane</keyword>
<feature type="domain" description="Glycosyltransferase 2-like" evidence="2">
    <location>
        <begin position="198"/>
        <end position="390"/>
    </location>
</feature>
<feature type="transmembrane region" description="Helical" evidence="1">
    <location>
        <begin position="379"/>
        <end position="399"/>
    </location>
</feature>
<evidence type="ECO:0000259" key="2">
    <source>
        <dbReference type="Pfam" id="PF13632"/>
    </source>
</evidence>
<reference evidence="4" key="1">
    <citation type="submission" date="2017-09" db="EMBL/GenBank/DDBJ databases">
        <title>Depth-based differentiation of microbial function through sediment-hosted aquifers and enrichment of novel symbionts in the deep terrestrial subsurface.</title>
        <authorList>
            <person name="Probst A.J."/>
            <person name="Ladd B."/>
            <person name="Jarett J.K."/>
            <person name="Geller-Mcgrath D.E."/>
            <person name="Sieber C.M.K."/>
            <person name="Emerson J.B."/>
            <person name="Anantharaman K."/>
            <person name="Thomas B.C."/>
            <person name="Malmstrom R."/>
            <person name="Stieglmeier M."/>
            <person name="Klingl A."/>
            <person name="Woyke T."/>
            <person name="Ryan C.M."/>
            <person name="Banfield J.F."/>
        </authorList>
    </citation>
    <scope>NUCLEOTIDE SEQUENCE [LARGE SCALE GENOMIC DNA]</scope>
</reference>
<evidence type="ECO:0000313" key="4">
    <source>
        <dbReference type="Proteomes" id="UP000230405"/>
    </source>
</evidence>
<feature type="transmembrane region" description="Helical" evidence="1">
    <location>
        <begin position="451"/>
        <end position="471"/>
    </location>
</feature>
<name>A0A2M7VDY1_9BACT</name>
<keyword evidence="1" id="KW-1133">Transmembrane helix</keyword>